<dbReference type="GO" id="GO:0033567">
    <property type="term" value="P:DNA replication, Okazaki fragment processing"/>
    <property type="evidence" value="ECO:0007669"/>
    <property type="project" value="InterPro"/>
</dbReference>
<evidence type="ECO:0000313" key="8">
    <source>
        <dbReference type="Proteomes" id="UP000641588"/>
    </source>
</evidence>
<dbReference type="InterPro" id="IPR020046">
    <property type="entry name" value="5-3_exonucl_a-hlix_arch_N"/>
</dbReference>
<keyword evidence="3" id="KW-0238">DNA-binding</keyword>
<dbReference type="Gene3D" id="3.40.50.1010">
    <property type="entry name" value="5'-nuclease"/>
    <property type="match status" value="1"/>
</dbReference>
<comment type="function">
    <text evidence="4">5'-3' exonuclease acting preferentially on double-stranded DNA.</text>
</comment>
<evidence type="ECO:0000256" key="1">
    <source>
        <dbReference type="ARBA" id="ARBA00022722"/>
    </source>
</evidence>
<dbReference type="EMBL" id="WHOD01000079">
    <property type="protein sequence ID" value="NOU95733.1"/>
    <property type="molecule type" value="Genomic_DNA"/>
</dbReference>
<evidence type="ECO:0000256" key="2">
    <source>
        <dbReference type="ARBA" id="ARBA00022801"/>
    </source>
</evidence>
<dbReference type="SUPFAM" id="SSF47807">
    <property type="entry name" value="5' to 3' exonuclease, C-terminal subdomain"/>
    <property type="match status" value="1"/>
</dbReference>
<dbReference type="GO" id="GO:0017108">
    <property type="term" value="F:5'-flap endonuclease activity"/>
    <property type="evidence" value="ECO:0007669"/>
    <property type="project" value="InterPro"/>
</dbReference>
<accession>A0A972GX13</accession>
<gene>
    <name evidence="7" type="ORF">GC093_21255</name>
</gene>
<protein>
    <recommendedName>
        <fullName evidence="5">5'-3' exonuclease</fullName>
    </recommendedName>
</protein>
<dbReference type="SMART" id="SM00475">
    <property type="entry name" value="53EXOc"/>
    <property type="match status" value="1"/>
</dbReference>
<evidence type="ECO:0000256" key="5">
    <source>
        <dbReference type="ARBA" id="ARBA00050026"/>
    </source>
</evidence>
<dbReference type="Gene3D" id="1.10.150.20">
    <property type="entry name" value="5' to 3' exonuclease, C-terminal subdomain"/>
    <property type="match status" value="1"/>
</dbReference>
<name>A0A972GX13_9BACL</name>
<sequence>MENSESNNRTLIVDGMALLFRAYYAQSYGGYIRKTSDGTPTNAIFGFIHYLFDAIKEFQPTHLLCCWDLGSSTFRNEMYSSYKANRAEAPEELIPQFGLVKDVVDSLGIPNFGVPGFEADDCIGTIAYQISSETEVLILTGDHDMLQLVTDKISVIIMKKGKSNYQVYTPVSLWDEKELHPSQIVDMKAFMGDTADNYPGVRGIGEKTAHKLIKEYGSVLGVLENLEQLPASIKLKIESNTDMLYLSKDLATIKVDVPIECVLDECHWKINRTSALQKFEELEFSSLIKLIG</sequence>
<dbReference type="AlphaFoldDB" id="A0A972GX13"/>
<dbReference type="PANTHER" id="PTHR42646:SF2">
    <property type="entry name" value="5'-3' EXONUCLEASE FAMILY PROTEIN"/>
    <property type="match status" value="1"/>
</dbReference>
<dbReference type="CDD" id="cd09898">
    <property type="entry name" value="H3TH_53EXO"/>
    <property type="match status" value="1"/>
</dbReference>
<dbReference type="SUPFAM" id="SSF88723">
    <property type="entry name" value="PIN domain-like"/>
    <property type="match status" value="1"/>
</dbReference>
<dbReference type="GO" id="GO:0003677">
    <property type="term" value="F:DNA binding"/>
    <property type="evidence" value="ECO:0007669"/>
    <property type="project" value="UniProtKB-KW"/>
</dbReference>
<evidence type="ECO:0000259" key="6">
    <source>
        <dbReference type="SMART" id="SM00475"/>
    </source>
</evidence>
<keyword evidence="7" id="KW-0269">Exonuclease</keyword>
<proteinExistence type="predicted"/>
<dbReference type="CDD" id="cd09859">
    <property type="entry name" value="PIN_53EXO"/>
    <property type="match status" value="1"/>
</dbReference>
<dbReference type="InterPro" id="IPR036279">
    <property type="entry name" value="5-3_exonuclease_C_sf"/>
</dbReference>
<comment type="caution">
    <text evidence="7">The sequence shown here is derived from an EMBL/GenBank/DDBJ whole genome shotgun (WGS) entry which is preliminary data.</text>
</comment>
<organism evidence="7 8">
    <name type="scientific">Paenibacillus foliorum</name>
    <dbReference type="NCBI Taxonomy" id="2654974"/>
    <lineage>
        <taxon>Bacteria</taxon>
        <taxon>Bacillati</taxon>
        <taxon>Bacillota</taxon>
        <taxon>Bacilli</taxon>
        <taxon>Bacillales</taxon>
        <taxon>Paenibacillaceae</taxon>
        <taxon>Paenibacillus</taxon>
    </lineage>
</organism>
<dbReference type="InterPro" id="IPR029060">
    <property type="entry name" value="PIN-like_dom_sf"/>
</dbReference>
<evidence type="ECO:0000256" key="4">
    <source>
        <dbReference type="ARBA" id="ARBA00049957"/>
    </source>
</evidence>
<dbReference type="PANTHER" id="PTHR42646">
    <property type="entry name" value="FLAP ENDONUCLEASE XNI"/>
    <property type="match status" value="1"/>
</dbReference>
<keyword evidence="2" id="KW-0378">Hydrolase</keyword>
<dbReference type="Pfam" id="PF02739">
    <property type="entry name" value="5_3_exonuc_N"/>
    <property type="match status" value="1"/>
</dbReference>
<evidence type="ECO:0000256" key="3">
    <source>
        <dbReference type="ARBA" id="ARBA00023125"/>
    </source>
</evidence>
<dbReference type="InterPro" id="IPR038969">
    <property type="entry name" value="FEN"/>
</dbReference>
<keyword evidence="1" id="KW-0540">Nuclease</keyword>
<dbReference type="Pfam" id="PF01367">
    <property type="entry name" value="5_3_exonuc"/>
    <property type="match status" value="1"/>
</dbReference>
<dbReference type="InterPro" id="IPR002421">
    <property type="entry name" value="5-3_exonuclease"/>
</dbReference>
<reference evidence="7" key="1">
    <citation type="submission" date="2019-10" db="EMBL/GenBank/DDBJ databases">
        <title>Description of Paenibacillus glebae sp. nov.</title>
        <authorList>
            <person name="Carlier A."/>
            <person name="Qi S."/>
        </authorList>
    </citation>
    <scope>NUCLEOTIDE SEQUENCE</scope>
    <source>
        <strain evidence="7">LMG 31456</strain>
    </source>
</reference>
<dbReference type="GO" id="GO:0008409">
    <property type="term" value="F:5'-3' exonuclease activity"/>
    <property type="evidence" value="ECO:0007669"/>
    <property type="project" value="InterPro"/>
</dbReference>
<dbReference type="Proteomes" id="UP000641588">
    <property type="component" value="Unassembled WGS sequence"/>
</dbReference>
<dbReference type="SMART" id="SM00279">
    <property type="entry name" value="HhH2"/>
    <property type="match status" value="1"/>
</dbReference>
<dbReference type="FunFam" id="1.10.150.20:FF:000003">
    <property type="entry name" value="DNA polymerase I"/>
    <property type="match status" value="1"/>
</dbReference>
<dbReference type="InterPro" id="IPR008918">
    <property type="entry name" value="HhH2"/>
</dbReference>
<dbReference type="RefSeq" id="WP_171653955.1">
    <property type="nucleotide sequence ID" value="NZ_WHOD01000079.1"/>
</dbReference>
<dbReference type="InterPro" id="IPR020045">
    <property type="entry name" value="DNA_polI_H3TH"/>
</dbReference>
<feature type="domain" description="5'-3' exonuclease" evidence="6">
    <location>
        <begin position="8"/>
        <end position="269"/>
    </location>
</feature>
<evidence type="ECO:0000313" key="7">
    <source>
        <dbReference type="EMBL" id="NOU95733.1"/>
    </source>
</evidence>
<keyword evidence="8" id="KW-1185">Reference proteome</keyword>